<proteinExistence type="predicted"/>
<dbReference type="AlphaFoldDB" id="A0A0L0NR12"/>
<accession>A0A0L0NR12</accession>
<organism evidence="1 2">
    <name type="scientific">Candidozyma auris</name>
    <name type="common">Yeast</name>
    <name type="synonym">Candida auris</name>
    <dbReference type="NCBI Taxonomy" id="498019"/>
    <lineage>
        <taxon>Eukaryota</taxon>
        <taxon>Fungi</taxon>
        <taxon>Dikarya</taxon>
        <taxon>Ascomycota</taxon>
        <taxon>Saccharomycotina</taxon>
        <taxon>Pichiomycetes</taxon>
        <taxon>Metschnikowiaceae</taxon>
        <taxon>Candidozyma</taxon>
    </lineage>
</organism>
<reference evidence="2" key="1">
    <citation type="journal article" date="2015" name="BMC Genomics">
        <title>Draft genome of a commonly misdiagnosed multidrug resistant pathogen Candida auris.</title>
        <authorList>
            <person name="Chatterjee S."/>
            <person name="Alampalli S.V."/>
            <person name="Nageshan R.K."/>
            <person name="Chettiar S.T."/>
            <person name="Joshi S."/>
            <person name="Tatu U.S."/>
        </authorList>
    </citation>
    <scope>NUCLEOTIDE SEQUENCE [LARGE SCALE GENOMIC DNA]</scope>
    <source>
        <strain evidence="2">6684</strain>
    </source>
</reference>
<dbReference type="EMBL" id="LGST01000053">
    <property type="protein sequence ID" value="KND96566.1"/>
    <property type="molecule type" value="Genomic_DNA"/>
</dbReference>
<evidence type="ECO:0000313" key="2">
    <source>
        <dbReference type="Proteomes" id="UP000037122"/>
    </source>
</evidence>
<dbReference type="Proteomes" id="UP000037122">
    <property type="component" value="Unassembled WGS sequence"/>
</dbReference>
<gene>
    <name evidence="1" type="ORF">QG37_07104</name>
</gene>
<name>A0A0L0NR12_CANAR</name>
<protein>
    <submittedName>
        <fullName evidence="1">Uncharacterized protein</fullName>
    </submittedName>
</protein>
<evidence type="ECO:0000313" key="1">
    <source>
        <dbReference type="EMBL" id="KND96566.1"/>
    </source>
</evidence>
<sequence>MYMESLEAEVEVVMLLVWLRSDGCEEVVSAREGGGRIRGILEIERKWGISL</sequence>
<comment type="caution">
    <text evidence="1">The sequence shown here is derived from an EMBL/GenBank/DDBJ whole genome shotgun (WGS) entry which is preliminary data.</text>
</comment>